<evidence type="ECO:0000313" key="2">
    <source>
        <dbReference type="Proteomes" id="UP000077143"/>
    </source>
</evidence>
<keyword evidence="2" id="KW-1185">Reference proteome</keyword>
<accession>A0A172UGX1</accession>
<dbReference type="KEGG" id="madi:A7U43_02680"/>
<reference evidence="1 2" key="1">
    <citation type="submission" date="2016-05" db="EMBL/GenBank/DDBJ databases">
        <title>Complete genome sequence of a phthalic acid esters degrading Mycobacterium sp. YC-RL4.</title>
        <authorList>
            <person name="Ren L."/>
            <person name="Fan S."/>
            <person name="Ruth N."/>
            <person name="Jia Y."/>
            <person name="Wang J."/>
            <person name="Qiao C."/>
        </authorList>
    </citation>
    <scope>NUCLEOTIDE SEQUENCE [LARGE SCALE GENOMIC DNA]</scope>
    <source>
        <strain evidence="1 2">YC-RL4</strain>
    </source>
</reference>
<dbReference type="STRING" id="1682113.A7U43_02680"/>
<organism evidence="1 2">
    <name type="scientific">Mycobacterium adipatum</name>
    <dbReference type="NCBI Taxonomy" id="1682113"/>
    <lineage>
        <taxon>Bacteria</taxon>
        <taxon>Bacillati</taxon>
        <taxon>Actinomycetota</taxon>
        <taxon>Actinomycetes</taxon>
        <taxon>Mycobacteriales</taxon>
        <taxon>Mycobacteriaceae</taxon>
        <taxon>Mycobacterium</taxon>
    </lineage>
</organism>
<proteinExistence type="predicted"/>
<dbReference type="OrthoDB" id="4715778at2"/>
<protein>
    <submittedName>
        <fullName evidence="1">Uncharacterized protein</fullName>
    </submittedName>
</protein>
<gene>
    <name evidence="1" type="ORF">A7U43_02680</name>
</gene>
<dbReference type="EMBL" id="CP015596">
    <property type="protein sequence ID" value="ANE78387.1"/>
    <property type="molecule type" value="Genomic_DNA"/>
</dbReference>
<sequence>MLVADLQHFLDVGPETPGPARALAEHLGGIVSAASAGDAHTRWETALPCRRRPTNRRCPGRITVVRGDADQPIGWQCSQCGDDGTISNWAASIYDLRRQQLTAAQPRRDIPIDADTAATLRTLPFLDNNCQRAVFAICAHGGKLHLTMTAAELDDLIDALAAESNHEPHRRRQRQLDTAYDTLTAATDTPRW</sequence>
<dbReference type="AlphaFoldDB" id="A0A172UGX1"/>
<name>A0A172UGX1_9MYCO</name>
<dbReference type="Proteomes" id="UP000077143">
    <property type="component" value="Chromosome"/>
</dbReference>
<evidence type="ECO:0000313" key="1">
    <source>
        <dbReference type="EMBL" id="ANE78387.1"/>
    </source>
</evidence>
<dbReference type="RefSeq" id="WP_067990791.1">
    <property type="nucleotide sequence ID" value="NZ_CP015596.1"/>
</dbReference>